<accession>A0A1W2FUU6</accession>
<dbReference type="Pfam" id="PF00005">
    <property type="entry name" value="ABC_tran"/>
    <property type="match status" value="1"/>
</dbReference>
<protein>
    <submittedName>
        <fullName evidence="6">ABC transporter</fullName>
    </submittedName>
</protein>
<dbReference type="SUPFAM" id="SSF52540">
    <property type="entry name" value="P-loop containing nucleoside triphosphate hydrolases"/>
    <property type="match status" value="1"/>
</dbReference>
<dbReference type="InterPro" id="IPR017871">
    <property type="entry name" value="ABC_transporter-like_CS"/>
</dbReference>
<dbReference type="InterPro" id="IPR027417">
    <property type="entry name" value="P-loop_NTPase"/>
</dbReference>
<dbReference type="Proteomes" id="UP000192674">
    <property type="component" value="Unassembled WGS sequence"/>
</dbReference>
<dbReference type="Gene3D" id="3.40.50.300">
    <property type="entry name" value="P-loop containing nucleotide triphosphate hydrolases"/>
    <property type="match status" value="1"/>
</dbReference>
<dbReference type="GO" id="GO:0005524">
    <property type="term" value="F:ATP binding"/>
    <property type="evidence" value="ECO:0007669"/>
    <property type="project" value="UniProtKB-KW"/>
</dbReference>
<proteinExistence type="inferred from homology"/>
<evidence type="ECO:0000256" key="2">
    <source>
        <dbReference type="ARBA" id="ARBA00022448"/>
    </source>
</evidence>
<name>A0A1W2FUU6_KIBAR</name>
<dbReference type="AlphaFoldDB" id="A0A1W2FUU6"/>
<dbReference type="SMART" id="SM00382">
    <property type="entry name" value="AAA"/>
    <property type="match status" value="1"/>
</dbReference>
<evidence type="ECO:0000256" key="3">
    <source>
        <dbReference type="ARBA" id="ARBA00022741"/>
    </source>
</evidence>
<dbReference type="GO" id="GO:0016887">
    <property type="term" value="F:ATP hydrolysis activity"/>
    <property type="evidence" value="ECO:0007669"/>
    <property type="project" value="InterPro"/>
</dbReference>
<dbReference type="GO" id="GO:0055085">
    <property type="term" value="P:transmembrane transport"/>
    <property type="evidence" value="ECO:0007669"/>
    <property type="project" value="UniProtKB-ARBA"/>
</dbReference>
<evidence type="ECO:0000259" key="5">
    <source>
        <dbReference type="PROSITE" id="PS50893"/>
    </source>
</evidence>
<dbReference type="RefSeq" id="WP_200825979.1">
    <property type="nucleotide sequence ID" value="NZ_FWXV01000011.1"/>
</dbReference>
<keyword evidence="2" id="KW-0813">Transport</keyword>
<dbReference type="PANTHER" id="PTHR43776:SF7">
    <property type="entry name" value="D,D-DIPEPTIDE TRANSPORT ATP-BINDING PROTEIN DDPF-RELATED"/>
    <property type="match status" value="1"/>
</dbReference>
<evidence type="ECO:0000256" key="1">
    <source>
        <dbReference type="ARBA" id="ARBA00005417"/>
    </source>
</evidence>
<comment type="similarity">
    <text evidence="1">Belongs to the ABC transporter superfamily.</text>
</comment>
<dbReference type="PANTHER" id="PTHR43776">
    <property type="entry name" value="TRANSPORT ATP-BINDING PROTEIN"/>
    <property type="match status" value="1"/>
</dbReference>
<dbReference type="InterPro" id="IPR003593">
    <property type="entry name" value="AAA+_ATPase"/>
</dbReference>
<dbReference type="InterPro" id="IPR050319">
    <property type="entry name" value="ABC_transp_ATP-bind"/>
</dbReference>
<dbReference type="EMBL" id="FWXV01000011">
    <property type="protein sequence ID" value="SMD25502.1"/>
    <property type="molecule type" value="Genomic_DNA"/>
</dbReference>
<reference evidence="6 7" key="1">
    <citation type="submission" date="2017-04" db="EMBL/GenBank/DDBJ databases">
        <authorList>
            <person name="Afonso C.L."/>
            <person name="Miller P.J."/>
            <person name="Scott M.A."/>
            <person name="Spackman E."/>
            <person name="Goraichik I."/>
            <person name="Dimitrov K.M."/>
            <person name="Suarez D.L."/>
            <person name="Swayne D.E."/>
        </authorList>
    </citation>
    <scope>NUCLEOTIDE SEQUENCE [LARGE SCALE GENOMIC DNA]</scope>
    <source>
        <strain evidence="6 7">DSM 43828</strain>
    </source>
</reference>
<gene>
    <name evidence="6" type="ORF">SAMN05661093_09185</name>
</gene>
<organism evidence="6 7">
    <name type="scientific">Kibdelosporangium aridum</name>
    <dbReference type="NCBI Taxonomy" id="2030"/>
    <lineage>
        <taxon>Bacteria</taxon>
        <taxon>Bacillati</taxon>
        <taxon>Actinomycetota</taxon>
        <taxon>Actinomycetes</taxon>
        <taxon>Pseudonocardiales</taxon>
        <taxon>Pseudonocardiaceae</taxon>
        <taxon>Kibdelosporangium</taxon>
    </lineage>
</organism>
<feature type="domain" description="ABC transporter" evidence="5">
    <location>
        <begin position="5"/>
        <end position="240"/>
    </location>
</feature>
<evidence type="ECO:0000313" key="6">
    <source>
        <dbReference type="EMBL" id="SMD25502.1"/>
    </source>
</evidence>
<sequence>MADVIVVENLVKRYGTLEVVHDVSFTVRTGRTTALVGESGAGKSTIGGIVTGLVDATAGKVTVCGEDRSKAARSSRDRRRRAAQLQLVPQDPITFLDPRQRVSAALAETIALHKSDHTPADLMAAVGLSTRYASAVPREMSGGQCQRVAIARALAADPVAMVLDEAVSALDVSVQAQVLNLLRDLQTRTSTAYLFITHDLSVVRQMADDVVVLRRGQVVEDGPAEQVLDDPQADYTKLLLASTPRPGWKPVRRTA</sequence>
<dbReference type="InterPro" id="IPR003439">
    <property type="entry name" value="ABC_transporter-like_ATP-bd"/>
</dbReference>
<evidence type="ECO:0000256" key="4">
    <source>
        <dbReference type="ARBA" id="ARBA00022840"/>
    </source>
</evidence>
<dbReference type="PROSITE" id="PS00211">
    <property type="entry name" value="ABC_TRANSPORTER_1"/>
    <property type="match status" value="1"/>
</dbReference>
<keyword evidence="4" id="KW-0067">ATP-binding</keyword>
<dbReference type="PROSITE" id="PS50893">
    <property type="entry name" value="ABC_TRANSPORTER_2"/>
    <property type="match status" value="1"/>
</dbReference>
<keyword evidence="7" id="KW-1185">Reference proteome</keyword>
<keyword evidence="3" id="KW-0547">Nucleotide-binding</keyword>
<dbReference type="CDD" id="cd03257">
    <property type="entry name" value="ABC_NikE_OppD_transporters"/>
    <property type="match status" value="1"/>
</dbReference>
<evidence type="ECO:0000313" key="7">
    <source>
        <dbReference type="Proteomes" id="UP000192674"/>
    </source>
</evidence>